<evidence type="ECO:0000313" key="2">
    <source>
        <dbReference type="EMBL" id="PIR94446.1"/>
    </source>
</evidence>
<dbReference type="GO" id="GO:0005737">
    <property type="term" value="C:cytoplasm"/>
    <property type="evidence" value="ECO:0007669"/>
    <property type="project" value="TreeGrafter"/>
</dbReference>
<dbReference type="PANTHER" id="PTHR10953">
    <property type="entry name" value="UBIQUITIN-ACTIVATING ENZYME E1"/>
    <property type="match status" value="1"/>
</dbReference>
<name>A0A2H0V5R5_9BACT</name>
<sequence length="223" mass="24760">MQTLKVIGLGGIAEYLLPPLLRYLTYSDYSDTVVTLVDGDSFEPKNLSRQSFRHIGNKAEVRATELREVFPQLTIKYIGEYVGDANVNMVINEGDVVLLCVDNHSTRRLVGARCEALDNICLITGGNEYTDGNVIVFVKKDGNALKPTITRYHPEIAEAEGDHPHDIGCDIQVVSSPQLVPMNNLISGLMLSTLYVYLVDCLNYCEIQIDMKRGSARALRLPL</sequence>
<evidence type="ECO:0000313" key="3">
    <source>
        <dbReference type="Proteomes" id="UP000229901"/>
    </source>
</evidence>
<reference evidence="3" key="1">
    <citation type="submission" date="2017-09" db="EMBL/GenBank/DDBJ databases">
        <title>Depth-based differentiation of microbial function through sediment-hosted aquifers and enrichment of novel symbionts in the deep terrestrial subsurface.</title>
        <authorList>
            <person name="Probst A.J."/>
            <person name="Ladd B."/>
            <person name="Jarett J.K."/>
            <person name="Geller-Mcgrath D.E."/>
            <person name="Sieber C.M.K."/>
            <person name="Emerson J.B."/>
            <person name="Anantharaman K."/>
            <person name="Thomas B.C."/>
            <person name="Malmstrom R."/>
            <person name="Stieglmeier M."/>
            <person name="Klingl A."/>
            <person name="Woyke T."/>
            <person name="Ryan C.M."/>
            <person name="Banfield J.F."/>
        </authorList>
    </citation>
    <scope>NUCLEOTIDE SEQUENCE [LARGE SCALE GENOMIC DNA]</scope>
</reference>
<dbReference type="GO" id="GO:0016779">
    <property type="term" value="F:nucleotidyltransferase activity"/>
    <property type="evidence" value="ECO:0007669"/>
    <property type="project" value="TreeGrafter"/>
</dbReference>
<dbReference type="PANTHER" id="PTHR10953:SF102">
    <property type="entry name" value="ADENYLYLTRANSFERASE AND SULFURTRANSFERASE MOCS3"/>
    <property type="match status" value="1"/>
</dbReference>
<feature type="domain" description="THIF-type NAD/FAD binding fold" evidence="1">
    <location>
        <begin position="32"/>
        <end position="201"/>
    </location>
</feature>
<dbReference type="GO" id="GO:0004792">
    <property type="term" value="F:thiosulfate-cyanide sulfurtransferase activity"/>
    <property type="evidence" value="ECO:0007669"/>
    <property type="project" value="TreeGrafter"/>
</dbReference>
<evidence type="ECO:0000259" key="1">
    <source>
        <dbReference type="Pfam" id="PF00899"/>
    </source>
</evidence>
<organism evidence="2 3">
    <name type="scientific">Candidatus Falkowbacteria bacterium CG10_big_fil_rev_8_21_14_0_10_39_11</name>
    <dbReference type="NCBI Taxonomy" id="1974565"/>
    <lineage>
        <taxon>Bacteria</taxon>
        <taxon>Candidatus Falkowiibacteriota</taxon>
    </lineage>
</organism>
<accession>A0A2H0V5R5</accession>
<dbReference type="AlphaFoldDB" id="A0A2H0V5R5"/>
<dbReference type="Proteomes" id="UP000229901">
    <property type="component" value="Unassembled WGS sequence"/>
</dbReference>
<dbReference type="Pfam" id="PF00899">
    <property type="entry name" value="ThiF"/>
    <property type="match status" value="1"/>
</dbReference>
<dbReference type="GO" id="GO:0008641">
    <property type="term" value="F:ubiquitin-like modifier activating enzyme activity"/>
    <property type="evidence" value="ECO:0007669"/>
    <property type="project" value="InterPro"/>
</dbReference>
<dbReference type="EMBL" id="PFAP01000005">
    <property type="protein sequence ID" value="PIR94446.1"/>
    <property type="molecule type" value="Genomic_DNA"/>
</dbReference>
<proteinExistence type="predicted"/>
<dbReference type="InterPro" id="IPR035985">
    <property type="entry name" value="Ubiquitin-activating_enz"/>
</dbReference>
<protein>
    <recommendedName>
        <fullName evidence="1">THIF-type NAD/FAD binding fold domain-containing protein</fullName>
    </recommendedName>
</protein>
<dbReference type="InterPro" id="IPR000594">
    <property type="entry name" value="ThiF_NAD_FAD-bd"/>
</dbReference>
<dbReference type="InterPro" id="IPR045886">
    <property type="entry name" value="ThiF/MoeB/HesA"/>
</dbReference>
<gene>
    <name evidence="2" type="ORF">COT97_01160</name>
</gene>
<dbReference type="SUPFAM" id="SSF69572">
    <property type="entry name" value="Activating enzymes of the ubiquitin-like proteins"/>
    <property type="match status" value="1"/>
</dbReference>
<dbReference type="Gene3D" id="3.40.50.720">
    <property type="entry name" value="NAD(P)-binding Rossmann-like Domain"/>
    <property type="match status" value="1"/>
</dbReference>
<comment type="caution">
    <text evidence="2">The sequence shown here is derived from an EMBL/GenBank/DDBJ whole genome shotgun (WGS) entry which is preliminary data.</text>
</comment>